<accession>G4NI66</accession>
<feature type="region of interest" description="Disordered" evidence="1">
    <location>
        <begin position="91"/>
        <end position="164"/>
    </location>
</feature>
<dbReference type="InParanoid" id="G4NI66"/>
<gene>
    <name evidence="2" type="ORF">MGG_17811</name>
</gene>
<dbReference type="Proteomes" id="UP000009058">
    <property type="component" value="Chromosome 6"/>
</dbReference>
<dbReference type="GeneID" id="12987274"/>
<dbReference type="RefSeq" id="XP_003720293.1">
    <property type="nucleotide sequence ID" value="XM_003720245.1"/>
</dbReference>
<dbReference type="OMA" id="ARIAWLW"/>
<keyword evidence="3" id="KW-1185">Reference proteome</keyword>
<reference evidence="2 3" key="1">
    <citation type="journal article" date="2005" name="Nature">
        <title>The genome sequence of the rice blast fungus Magnaporthe grisea.</title>
        <authorList>
            <person name="Dean R.A."/>
            <person name="Talbot N.J."/>
            <person name="Ebbole D.J."/>
            <person name="Farman M.L."/>
            <person name="Mitchell T.K."/>
            <person name="Orbach M.J."/>
            <person name="Thon M."/>
            <person name="Kulkarni R."/>
            <person name="Xu J.R."/>
            <person name="Pan H."/>
            <person name="Read N.D."/>
            <person name="Lee Y.H."/>
            <person name="Carbone I."/>
            <person name="Brown D."/>
            <person name="Oh Y.Y."/>
            <person name="Donofrio N."/>
            <person name="Jeong J.S."/>
            <person name="Soanes D.M."/>
            <person name="Djonovic S."/>
            <person name="Kolomiets E."/>
            <person name="Rehmeyer C."/>
            <person name="Li W."/>
            <person name="Harding M."/>
            <person name="Kim S."/>
            <person name="Lebrun M.H."/>
            <person name="Bohnert H."/>
            <person name="Coughlan S."/>
            <person name="Butler J."/>
            <person name="Calvo S."/>
            <person name="Ma L.J."/>
            <person name="Nicol R."/>
            <person name="Purcell S."/>
            <person name="Nusbaum C."/>
            <person name="Galagan J.E."/>
            <person name="Birren B.W."/>
        </authorList>
    </citation>
    <scope>NUCLEOTIDE SEQUENCE [LARGE SCALE GENOMIC DNA]</scope>
    <source>
        <strain evidence="3">70-15 / ATCC MYA-4617 / FGSC 8958</strain>
    </source>
</reference>
<evidence type="ECO:0000256" key="1">
    <source>
        <dbReference type="SAM" id="MobiDB-lite"/>
    </source>
</evidence>
<proteinExistence type="predicted"/>
<dbReference type="HOGENOM" id="CLU_1124748_0_0_1"/>
<evidence type="ECO:0000313" key="3">
    <source>
        <dbReference type="Proteomes" id="UP000009058"/>
    </source>
</evidence>
<feature type="region of interest" description="Disordered" evidence="1">
    <location>
        <begin position="35"/>
        <end position="72"/>
    </location>
</feature>
<name>G4NI66_PYRO7</name>
<feature type="compositionally biased region" description="Pro residues" evidence="1">
    <location>
        <begin position="1"/>
        <end position="11"/>
    </location>
</feature>
<feature type="compositionally biased region" description="Low complexity" evidence="1">
    <location>
        <begin position="122"/>
        <end position="142"/>
    </location>
</feature>
<organism evidence="2 3">
    <name type="scientific">Pyricularia oryzae (strain 70-15 / ATCC MYA-4617 / FGSC 8958)</name>
    <name type="common">Rice blast fungus</name>
    <name type="synonym">Magnaporthe oryzae</name>
    <dbReference type="NCBI Taxonomy" id="242507"/>
    <lineage>
        <taxon>Eukaryota</taxon>
        <taxon>Fungi</taxon>
        <taxon>Dikarya</taxon>
        <taxon>Ascomycota</taxon>
        <taxon>Pezizomycotina</taxon>
        <taxon>Sordariomycetes</taxon>
        <taxon>Sordariomycetidae</taxon>
        <taxon>Magnaporthales</taxon>
        <taxon>Pyriculariaceae</taxon>
        <taxon>Pyricularia</taxon>
    </lineage>
</organism>
<feature type="compositionally biased region" description="Low complexity" evidence="1">
    <location>
        <begin position="48"/>
        <end position="61"/>
    </location>
</feature>
<dbReference type="KEGG" id="mgr:MGG_17811"/>
<feature type="region of interest" description="Disordered" evidence="1">
    <location>
        <begin position="1"/>
        <end position="22"/>
    </location>
</feature>
<dbReference type="AlphaFoldDB" id="G4NI66"/>
<sequence length="247" mass="26782">MPSPMSSPIPSPLRTRRSTGLDVPAALFHGSLTSLVSEGPPIIPPRSPNRSPNASYVALPLPLSPPPSPPPAPVTKVTIISIIREEVPIDLDPSTASSRTRQTARRQHVLTRTLGYRDLLRSSSTTTTASHSSSPSAAAAGSDKVKASPDSARPGGKTARKTPKRDSVARIAWLWAEGWRARLRGGGDVVERARWEWKLEDEGARYQKEARVTAAHGRRDEGIVNRDGDEVVGRRASRKSVRWAKDC</sequence>
<dbReference type="OrthoDB" id="4800029at2759"/>
<feature type="compositionally biased region" description="Pro residues" evidence="1">
    <location>
        <begin position="62"/>
        <end position="72"/>
    </location>
</feature>
<dbReference type="EMBL" id="CM001236">
    <property type="protein sequence ID" value="EHA47926.1"/>
    <property type="molecule type" value="Genomic_DNA"/>
</dbReference>
<dbReference type="VEuPathDB" id="FungiDB:MGG_17811"/>
<evidence type="ECO:0000313" key="2">
    <source>
        <dbReference type="EMBL" id="EHA47926.1"/>
    </source>
</evidence>
<protein>
    <submittedName>
        <fullName evidence="2">Uncharacterized protein</fullName>
    </submittedName>
</protein>
<reference key="2">
    <citation type="submission" date="2011-05" db="EMBL/GenBank/DDBJ databases">
        <title>The Genome Sequence of Magnaporthe oryzae 70-15.</title>
        <authorList>
            <consortium name="The Broad Institute Genome Sequencing Platform"/>
            <person name="Ma L.-J."/>
            <person name="Dead R."/>
            <person name="Young S.K."/>
            <person name="Zeng Q."/>
            <person name="Gargeya S."/>
            <person name="Fitzgerald M."/>
            <person name="Haas B."/>
            <person name="Abouelleil A."/>
            <person name="Alvarado L."/>
            <person name="Arachchi H.M."/>
            <person name="Berlin A."/>
            <person name="Brown A."/>
            <person name="Chapman S.B."/>
            <person name="Chen Z."/>
            <person name="Dunbar C."/>
            <person name="Freedman E."/>
            <person name="Gearin G."/>
            <person name="Gellesch M."/>
            <person name="Goldberg J."/>
            <person name="Griggs A."/>
            <person name="Gujja S."/>
            <person name="Heiman D."/>
            <person name="Howarth C."/>
            <person name="Larson L."/>
            <person name="Lui A."/>
            <person name="MacDonald P.J.P."/>
            <person name="Mehta T."/>
            <person name="Montmayeur A."/>
            <person name="Murphy C."/>
            <person name="Neiman D."/>
            <person name="Pearson M."/>
            <person name="Priest M."/>
            <person name="Roberts A."/>
            <person name="Saif S."/>
            <person name="Shea T."/>
            <person name="Shenoy N."/>
            <person name="Sisk P."/>
            <person name="Stolte C."/>
            <person name="Sykes S."/>
            <person name="Yandava C."/>
            <person name="Wortman J."/>
            <person name="Nusbaum C."/>
            <person name="Birren B."/>
        </authorList>
    </citation>
    <scope>NUCLEOTIDE SEQUENCE</scope>
    <source>
        <strain>70-15</strain>
    </source>
</reference>